<name>A0A9D2LII6_9FIRM</name>
<proteinExistence type="predicted"/>
<protein>
    <submittedName>
        <fullName evidence="1">Uncharacterized protein</fullName>
    </submittedName>
</protein>
<reference evidence="1" key="1">
    <citation type="journal article" date="2021" name="PeerJ">
        <title>Extensive microbial diversity within the chicken gut microbiome revealed by metagenomics and culture.</title>
        <authorList>
            <person name="Gilroy R."/>
            <person name="Ravi A."/>
            <person name="Getino M."/>
            <person name="Pursley I."/>
            <person name="Horton D.L."/>
            <person name="Alikhan N.F."/>
            <person name="Baker D."/>
            <person name="Gharbi K."/>
            <person name="Hall N."/>
            <person name="Watson M."/>
            <person name="Adriaenssens E.M."/>
            <person name="Foster-Nyarko E."/>
            <person name="Jarju S."/>
            <person name="Secka A."/>
            <person name="Antonio M."/>
            <person name="Oren A."/>
            <person name="Chaudhuri R.R."/>
            <person name="La Ragione R."/>
            <person name="Hildebrand F."/>
            <person name="Pallen M.J."/>
        </authorList>
    </citation>
    <scope>NUCLEOTIDE SEQUENCE</scope>
    <source>
        <strain evidence="1">ChiBcec18-1249</strain>
    </source>
</reference>
<sequence>MRDLSRLVMIVTIIERGCGNKLTKLYDREQVFTHVRCEGTGTATSEIMDILGLGSSEKDIILSLAPAGAARALLDKLEDDLHDNSPGRGIAFAIPLEAVSNLLAAAVNARTKLDKNKEYEEMQEKSSLIMITVNQGFTDDVMATARKAGARGGTVVRGRWVAKEEVERLEGVTRQEEKEILLIVVPREVRNSVMEAVNANHGLQSEAGAVICSLGVEQIVHLG</sequence>
<gene>
    <name evidence="1" type="ORF">H9787_05610</name>
</gene>
<dbReference type="Proteomes" id="UP000823824">
    <property type="component" value="Unassembled WGS sequence"/>
</dbReference>
<dbReference type="AlphaFoldDB" id="A0A9D2LII6"/>
<accession>A0A9D2LII6</accession>
<organism evidence="1 2">
    <name type="scientific">Candidatus Oscillibacter excrementigallinarum</name>
    <dbReference type="NCBI Taxonomy" id="2838716"/>
    <lineage>
        <taxon>Bacteria</taxon>
        <taxon>Bacillati</taxon>
        <taxon>Bacillota</taxon>
        <taxon>Clostridia</taxon>
        <taxon>Eubacteriales</taxon>
        <taxon>Oscillospiraceae</taxon>
        <taxon>Oscillibacter</taxon>
    </lineage>
</organism>
<dbReference type="InterPro" id="IPR015867">
    <property type="entry name" value="N-reg_PII/ATP_PRibTrfase_C"/>
</dbReference>
<comment type="caution">
    <text evidence="1">The sequence shown here is derived from an EMBL/GenBank/DDBJ whole genome shotgun (WGS) entry which is preliminary data.</text>
</comment>
<evidence type="ECO:0000313" key="2">
    <source>
        <dbReference type="Proteomes" id="UP000823824"/>
    </source>
</evidence>
<dbReference type="SUPFAM" id="SSF54913">
    <property type="entry name" value="GlnB-like"/>
    <property type="match status" value="2"/>
</dbReference>
<evidence type="ECO:0000313" key="1">
    <source>
        <dbReference type="EMBL" id="HJB13170.1"/>
    </source>
</evidence>
<dbReference type="InterPro" id="IPR011322">
    <property type="entry name" value="N-reg_PII-like_a/b"/>
</dbReference>
<dbReference type="EMBL" id="DWZJ01000047">
    <property type="protein sequence ID" value="HJB13170.1"/>
    <property type="molecule type" value="Genomic_DNA"/>
</dbReference>
<dbReference type="Gene3D" id="3.30.70.120">
    <property type="match status" value="1"/>
</dbReference>
<reference evidence="1" key="2">
    <citation type="submission" date="2021-04" db="EMBL/GenBank/DDBJ databases">
        <authorList>
            <person name="Gilroy R."/>
        </authorList>
    </citation>
    <scope>NUCLEOTIDE SEQUENCE</scope>
    <source>
        <strain evidence="1">ChiBcec18-1249</strain>
    </source>
</reference>